<feature type="region of interest" description="Disordered" evidence="1">
    <location>
        <begin position="96"/>
        <end position="147"/>
    </location>
</feature>
<evidence type="ECO:0000256" key="1">
    <source>
        <dbReference type="SAM" id="MobiDB-lite"/>
    </source>
</evidence>
<keyword evidence="3" id="KW-1185">Reference proteome</keyword>
<sequence length="379" mass="41058">MAEQIVSSATSAVTGELAKILFSGLVGRLDNRQAAAAAANKKLRRLELLLIKFHSAVEASEKHPIENAWLLKWRDTLKVAAAEGDEVLAGFRQRQRASNSMGAAQGQVPGDDDAHRQQEQQDRPSSSSSATASAAPPSGLAQVTRSATKARLFSSDEDMERLNSAVERLEELSPEIGTFLKLLKLEILTSPEPSTESTERIIVAKRKRPSASSGNRSQRGRGRSTGPFICSLDAEAGFGALLLAPNMNKKEGPEESCRKTPMDQTVEATQEEEERSTLVDRLEEAFATICKTVELADGRDLSDHKWLAYWASILREAKSQGRPVLANMNARRGAGGGEDEEVARCDDQDSELGRFVCGMESLAGEADYFAGLACLCASY</sequence>
<dbReference type="EMBL" id="OZ075140">
    <property type="protein sequence ID" value="CAL5026712.1"/>
    <property type="molecule type" value="Genomic_DNA"/>
</dbReference>
<feature type="compositionally biased region" description="Basic and acidic residues" evidence="1">
    <location>
        <begin position="249"/>
        <end position="261"/>
    </location>
</feature>
<feature type="compositionally biased region" description="Basic and acidic residues" evidence="1">
    <location>
        <begin position="112"/>
        <end position="122"/>
    </location>
</feature>
<evidence type="ECO:0008006" key="4">
    <source>
        <dbReference type="Google" id="ProtNLM"/>
    </source>
</evidence>
<gene>
    <name evidence="2" type="ORF">URODEC1_LOCUS78923</name>
</gene>
<dbReference type="PANTHER" id="PTHR33377:SF56">
    <property type="entry name" value="RX N-TERMINAL DOMAIN-CONTAINING PROTEIN"/>
    <property type="match status" value="1"/>
</dbReference>
<feature type="compositionally biased region" description="Low complexity" evidence="1">
    <location>
        <begin position="124"/>
        <end position="138"/>
    </location>
</feature>
<feature type="region of interest" description="Disordered" evidence="1">
    <location>
        <begin position="249"/>
        <end position="272"/>
    </location>
</feature>
<proteinExistence type="predicted"/>
<dbReference type="AlphaFoldDB" id="A0ABC9CVI0"/>
<feature type="region of interest" description="Disordered" evidence="1">
    <location>
        <begin position="204"/>
        <end position="226"/>
    </location>
</feature>
<protein>
    <recommendedName>
        <fullName evidence="4">Rx N-terminal domain-containing protein</fullName>
    </recommendedName>
</protein>
<accession>A0ABC9CVI0</accession>
<reference evidence="3" key="1">
    <citation type="submission" date="2024-06" db="EMBL/GenBank/DDBJ databases">
        <authorList>
            <person name="Ryan C."/>
        </authorList>
    </citation>
    <scope>NUCLEOTIDE SEQUENCE [LARGE SCALE GENOMIC DNA]</scope>
</reference>
<organism evidence="2 3">
    <name type="scientific">Urochloa decumbens</name>
    <dbReference type="NCBI Taxonomy" id="240449"/>
    <lineage>
        <taxon>Eukaryota</taxon>
        <taxon>Viridiplantae</taxon>
        <taxon>Streptophyta</taxon>
        <taxon>Embryophyta</taxon>
        <taxon>Tracheophyta</taxon>
        <taxon>Spermatophyta</taxon>
        <taxon>Magnoliopsida</taxon>
        <taxon>Liliopsida</taxon>
        <taxon>Poales</taxon>
        <taxon>Poaceae</taxon>
        <taxon>PACMAD clade</taxon>
        <taxon>Panicoideae</taxon>
        <taxon>Panicodae</taxon>
        <taxon>Paniceae</taxon>
        <taxon>Melinidinae</taxon>
        <taxon>Urochloa</taxon>
    </lineage>
</organism>
<evidence type="ECO:0000313" key="2">
    <source>
        <dbReference type="EMBL" id="CAL5026712.1"/>
    </source>
</evidence>
<reference evidence="2 3" key="2">
    <citation type="submission" date="2024-10" db="EMBL/GenBank/DDBJ databases">
        <authorList>
            <person name="Ryan C."/>
        </authorList>
    </citation>
    <scope>NUCLEOTIDE SEQUENCE [LARGE SCALE GENOMIC DNA]</scope>
</reference>
<dbReference type="Proteomes" id="UP001497457">
    <property type="component" value="Chromosome 30rd"/>
</dbReference>
<dbReference type="PANTHER" id="PTHR33377">
    <property type="entry name" value="OS10G0134700 PROTEIN-RELATED"/>
    <property type="match status" value="1"/>
</dbReference>
<name>A0ABC9CVI0_9POAL</name>
<evidence type="ECO:0000313" key="3">
    <source>
        <dbReference type="Proteomes" id="UP001497457"/>
    </source>
</evidence>